<feature type="compositionally biased region" description="Basic and acidic residues" evidence="1">
    <location>
        <begin position="103"/>
        <end position="124"/>
    </location>
</feature>
<organism evidence="2 3">
    <name type="scientific">Acaulospora morrowiae</name>
    <dbReference type="NCBI Taxonomy" id="94023"/>
    <lineage>
        <taxon>Eukaryota</taxon>
        <taxon>Fungi</taxon>
        <taxon>Fungi incertae sedis</taxon>
        <taxon>Mucoromycota</taxon>
        <taxon>Glomeromycotina</taxon>
        <taxon>Glomeromycetes</taxon>
        <taxon>Diversisporales</taxon>
        <taxon>Acaulosporaceae</taxon>
        <taxon>Acaulospora</taxon>
    </lineage>
</organism>
<feature type="compositionally biased region" description="Basic and acidic residues" evidence="1">
    <location>
        <begin position="85"/>
        <end position="96"/>
    </location>
</feature>
<proteinExistence type="predicted"/>
<evidence type="ECO:0000313" key="3">
    <source>
        <dbReference type="Proteomes" id="UP000789342"/>
    </source>
</evidence>
<feature type="compositionally biased region" description="Basic and acidic residues" evidence="1">
    <location>
        <begin position="45"/>
        <end position="57"/>
    </location>
</feature>
<accession>A0A9N9IXD9</accession>
<dbReference type="EMBL" id="CAJVPV010036930">
    <property type="protein sequence ID" value="CAG8754073.1"/>
    <property type="molecule type" value="Genomic_DNA"/>
</dbReference>
<feature type="region of interest" description="Disordered" evidence="1">
    <location>
        <begin position="42"/>
        <end position="126"/>
    </location>
</feature>
<comment type="caution">
    <text evidence="2">The sequence shown here is derived from an EMBL/GenBank/DDBJ whole genome shotgun (WGS) entry which is preliminary data.</text>
</comment>
<reference evidence="2" key="1">
    <citation type="submission" date="2021-06" db="EMBL/GenBank/DDBJ databases">
        <authorList>
            <person name="Kallberg Y."/>
            <person name="Tangrot J."/>
            <person name="Rosling A."/>
        </authorList>
    </citation>
    <scope>NUCLEOTIDE SEQUENCE</scope>
    <source>
        <strain evidence="2">CL551</strain>
    </source>
</reference>
<name>A0A9N9IXD9_9GLOM</name>
<feature type="compositionally biased region" description="Low complexity" evidence="1">
    <location>
        <begin position="58"/>
        <end position="67"/>
    </location>
</feature>
<keyword evidence="3" id="KW-1185">Reference proteome</keyword>
<gene>
    <name evidence="2" type="ORF">AMORRO_LOCUS15492</name>
</gene>
<feature type="non-terminal residue" evidence="2">
    <location>
        <position position="1"/>
    </location>
</feature>
<dbReference type="AlphaFoldDB" id="A0A9N9IXD9"/>
<sequence length="156" mass="17363">KEIAARSLPITHEKEDCQECKNSPGEALRNTSVRIPSNLEILTCADDRKGPGMEEKGSNNSDLSASSDDIRESSDYKSGGTYGEFEYKSEKVKEEEGYYTGERSGEKITEQESVVKETTGREEASSLEVEINEMEIPIPAIYLTVLKEVSTLEEEK</sequence>
<feature type="region of interest" description="Disordered" evidence="1">
    <location>
        <begin position="1"/>
        <end position="28"/>
    </location>
</feature>
<evidence type="ECO:0000313" key="2">
    <source>
        <dbReference type="EMBL" id="CAG8754073.1"/>
    </source>
</evidence>
<dbReference type="Proteomes" id="UP000789342">
    <property type="component" value="Unassembled WGS sequence"/>
</dbReference>
<evidence type="ECO:0000256" key="1">
    <source>
        <dbReference type="SAM" id="MobiDB-lite"/>
    </source>
</evidence>
<feature type="non-terminal residue" evidence="2">
    <location>
        <position position="156"/>
    </location>
</feature>
<protein>
    <submittedName>
        <fullName evidence="2">15679_t:CDS:1</fullName>
    </submittedName>
</protein>